<evidence type="ECO:0000313" key="4">
    <source>
        <dbReference type="EMBL" id="RHN78515.1"/>
    </source>
</evidence>
<keyword evidence="6" id="KW-1185">Reference proteome</keyword>
<evidence type="ECO:0000259" key="2">
    <source>
        <dbReference type="PROSITE" id="PS50157"/>
    </source>
</evidence>
<evidence type="ECO:0000256" key="1">
    <source>
        <dbReference type="PROSITE-ProRule" id="PRU00042"/>
    </source>
</evidence>
<dbReference type="EMBL" id="CM001217">
    <property type="protein sequence ID" value="KEH41073.1"/>
    <property type="molecule type" value="Genomic_DNA"/>
</dbReference>
<dbReference type="Proteomes" id="UP000002051">
    <property type="component" value="Unassembled WGS sequence"/>
</dbReference>
<dbReference type="PaxDb" id="3880-AES66722"/>
<protein>
    <submittedName>
        <fullName evidence="4">Putative transcription factor C2H2 family</fullName>
    </submittedName>
</protein>
<feature type="domain" description="C2H2-type" evidence="2">
    <location>
        <begin position="16"/>
        <end position="43"/>
    </location>
</feature>
<keyword evidence="1" id="KW-0863">Zinc-finger</keyword>
<name>A0A072VI02_MEDTR</name>
<evidence type="ECO:0000313" key="6">
    <source>
        <dbReference type="Proteomes" id="UP000002051"/>
    </source>
</evidence>
<reference evidence="7" key="4">
    <citation type="journal article" date="2018" name="Nat. Plants">
        <title>Whole-genome landscape of Medicago truncatula symbiotic genes.</title>
        <authorList>
            <person name="Pecrix Y."/>
            <person name="Staton S.E."/>
            <person name="Sallet E."/>
            <person name="Lelandais-Briere C."/>
            <person name="Moreau S."/>
            <person name="Carrere S."/>
            <person name="Blein T."/>
            <person name="Jardinaud M.F."/>
            <person name="Latrasse D."/>
            <person name="Zouine M."/>
            <person name="Zahm M."/>
            <person name="Kreplak J."/>
            <person name="Mayjonade B."/>
            <person name="Satge C."/>
            <person name="Perez M."/>
            <person name="Cauet S."/>
            <person name="Marande W."/>
            <person name="Chantry-Darmon C."/>
            <person name="Lopez-Roques C."/>
            <person name="Bouchez O."/>
            <person name="Berard A."/>
            <person name="Debelle F."/>
            <person name="Munos S."/>
            <person name="Bendahmane A."/>
            <person name="Berges H."/>
            <person name="Niebel A."/>
            <person name="Buitink J."/>
            <person name="Frugier F."/>
            <person name="Benhamed M."/>
            <person name="Crespi M."/>
            <person name="Gouzy J."/>
            <person name="Gamas P."/>
        </authorList>
    </citation>
    <scope>NUCLEOTIDE SEQUENCE [LARGE SCALE GENOMIC DNA]</scope>
    <source>
        <strain evidence="7">cv. Jemalong A17</strain>
    </source>
</reference>
<dbReference type="InterPro" id="IPR013087">
    <property type="entry name" value="Znf_C2H2_type"/>
</dbReference>
<dbReference type="eggNOG" id="ENOG502SWZD">
    <property type="taxonomic scope" value="Eukaryota"/>
</dbReference>
<dbReference type="OMA" id="AHIETHM"/>
<evidence type="ECO:0000313" key="3">
    <source>
        <dbReference type="EMBL" id="KEH41073.1"/>
    </source>
</evidence>
<dbReference type="PROSITE" id="PS00028">
    <property type="entry name" value="ZINC_FINGER_C2H2_1"/>
    <property type="match status" value="1"/>
</dbReference>
<keyword evidence="1" id="KW-0479">Metal-binding</keyword>
<dbReference type="Gramene" id="rna2092">
    <property type="protein sequence ID" value="RHN78515.1"/>
    <property type="gene ID" value="gene2092"/>
</dbReference>
<sequence length="167" mass="19077">MTNGFSNTRHDVLNSVACRLCNRVFISSQAFVTHIESHMEHEGAAIRRLYSTDHINPQVQFPSHCIPPGFHVPIDTQNNNDGRIFQPQPRRNHFLNVGSMQLTQHGLPNPHVYQWKHLEEEEESSNDGTKAYIMQLEKPIKKIDFIDLVGNDDDNSGPQKLDLALKL</sequence>
<reference evidence="5" key="3">
    <citation type="submission" date="2015-04" db="UniProtKB">
        <authorList>
            <consortium name="EnsemblPlants"/>
        </authorList>
    </citation>
    <scope>IDENTIFICATION</scope>
    <source>
        <strain evidence="5">cv. Jemalong A17</strain>
    </source>
</reference>
<evidence type="ECO:0000313" key="5">
    <source>
        <dbReference type="EnsemblPlants" id="KEH41073"/>
    </source>
</evidence>
<gene>
    <name evidence="3" type="ordered locus">MTR_1g041455</name>
    <name evidence="4" type="ORF">MtrunA17_Chr1g0166461</name>
</gene>
<accession>A0A072VI02</accession>
<organism evidence="3 6">
    <name type="scientific">Medicago truncatula</name>
    <name type="common">Barrel medic</name>
    <name type="synonym">Medicago tribuloides</name>
    <dbReference type="NCBI Taxonomy" id="3880"/>
    <lineage>
        <taxon>Eukaryota</taxon>
        <taxon>Viridiplantae</taxon>
        <taxon>Streptophyta</taxon>
        <taxon>Embryophyta</taxon>
        <taxon>Tracheophyta</taxon>
        <taxon>Spermatophyta</taxon>
        <taxon>Magnoliopsida</taxon>
        <taxon>eudicotyledons</taxon>
        <taxon>Gunneridae</taxon>
        <taxon>Pentapetalae</taxon>
        <taxon>rosids</taxon>
        <taxon>fabids</taxon>
        <taxon>Fabales</taxon>
        <taxon>Fabaceae</taxon>
        <taxon>Papilionoideae</taxon>
        <taxon>50 kb inversion clade</taxon>
        <taxon>NPAAA clade</taxon>
        <taxon>Hologalegina</taxon>
        <taxon>IRL clade</taxon>
        <taxon>Trifolieae</taxon>
        <taxon>Medicago</taxon>
    </lineage>
</organism>
<dbReference type="EnsemblPlants" id="KEH41073">
    <property type="protein sequence ID" value="KEH41073"/>
    <property type="gene ID" value="MTR_1g041455"/>
</dbReference>
<dbReference type="AlphaFoldDB" id="A0A072VI02"/>
<dbReference type="PROSITE" id="PS50157">
    <property type="entry name" value="ZINC_FINGER_C2H2_2"/>
    <property type="match status" value="1"/>
</dbReference>
<dbReference type="HOGENOM" id="CLU_1535200_0_0_1"/>
<dbReference type="GO" id="GO:0008270">
    <property type="term" value="F:zinc ion binding"/>
    <property type="evidence" value="ECO:0007669"/>
    <property type="project" value="UniProtKB-KW"/>
</dbReference>
<reference evidence="3 6" key="2">
    <citation type="journal article" date="2014" name="BMC Genomics">
        <title>An improved genome release (version Mt4.0) for the model legume Medicago truncatula.</title>
        <authorList>
            <person name="Tang H."/>
            <person name="Krishnakumar V."/>
            <person name="Bidwell S."/>
            <person name="Rosen B."/>
            <person name="Chan A."/>
            <person name="Zhou S."/>
            <person name="Gentzbittel L."/>
            <person name="Childs K.L."/>
            <person name="Yandell M."/>
            <person name="Gundlach H."/>
            <person name="Mayer K.F."/>
            <person name="Schwartz D.C."/>
            <person name="Town C.D."/>
        </authorList>
    </citation>
    <scope>GENOME REANNOTATION</scope>
    <source>
        <strain evidence="3">A17</strain>
        <strain evidence="5 6">cv. Jemalong A17</strain>
    </source>
</reference>
<dbReference type="EMBL" id="PSQE01000001">
    <property type="protein sequence ID" value="RHN78515.1"/>
    <property type="molecule type" value="Genomic_DNA"/>
</dbReference>
<reference evidence="3 6" key="1">
    <citation type="journal article" date="2011" name="Nature">
        <title>The Medicago genome provides insight into the evolution of rhizobial symbioses.</title>
        <authorList>
            <person name="Young N.D."/>
            <person name="Debelle F."/>
            <person name="Oldroyd G.E."/>
            <person name="Geurts R."/>
            <person name="Cannon S.B."/>
            <person name="Udvardi M.K."/>
            <person name="Benedito V.A."/>
            <person name="Mayer K.F."/>
            <person name="Gouzy J."/>
            <person name="Schoof H."/>
            <person name="Van de Peer Y."/>
            <person name="Proost S."/>
            <person name="Cook D.R."/>
            <person name="Meyers B.C."/>
            <person name="Spannagl M."/>
            <person name="Cheung F."/>
            <person name="De Mita S."/>
            <person name="Krishnakumar V."/>
            <person name="Gundlach H."/>
            <person name="Zhou S."/>
            <person name="Mudge J."/>
            <person name="Bharti A.K."/>
            <person name="Murray J.D."/>
            <person name="Naoumkina M.A."/>
            <person name="Rosen B."/>
            <person name="Silverstein K.A."/>
            <person name="Tang H."/>
            <person name="Rombauts S."/>
            <person name="Zhao P.X."/>
            <person name="Zhou P."/>
            <person name="Barbe V."/>
            <person name="Bardou P."/>
            <person name="Bechner M."/>
            <person name="Bellec A."/>
            <person name="Berger A."/>
            <person name="Berges H."/>
            <person name="Bidwell S."/>
            <person name="Bisseling T."/>
            <person name="Choisne N."/>
            <person name="Couloux A."/>
            <person name="Denny R."/>
            <person name="Deshpande S."/>
            <person name="Dai X."/>
            <person name="Doyle J.J."/>
            <person name="Dudez A.M."/>
            <person name="Farmer A.D."/>
            <person name="Fouteau S."/>
            <person name="Franken C."/>
            <person name="Gibelin C."/>
            <person name="Gish J."/>
            <person name="Goldstein S."/>
            <person name="Gonzalez A.J."/>
            <person name="Green P.J."/>
            <person name="Hallab A."/>
            <person name="Hartog M."/>
            <person name="Hua A."/>
            <person name="Humphray S.J."/>
            <person name="Jeong D.H."/>
            <person name="Jing Y."/>
            <person name="Jocker A."/>
            <person name="Kenton S.M."/>
            <person name="Kim D.J."/>
            <person name="Klee K."/>
            <person name="Lai H."/>
            <person name="Lang C."/>
            <person name="Lin S."/>
            <person name="Macmil S.L."/>
            <person name="Magdelenat G."/>
            <person name="Matthews L."/>
            <person name="McCorrison J."/>
            <person name="Monaghan E.L."/>
            <person name="Mun J.H."/>
            <person name="Najar F.Z."/>
            <person name="Nicholson C."/>
            <person name="Noirot C."/>
            <person name="O'Bleness M."/>
            <person name="Paule C.R."/>
            <person name="Poulain J."/>
            <person name="Prion F."/>
            <person name="Qin B."/>
            <person name="Qu C."/>
            <person name="Retzel E.F."/>
            <person name="Riddle C."/>
            <person name="Sallet E."/>
            <person name="Samain S."/>
            <person name="Samson N."/>
            <person name="Sanders I."/>
            <person name="Saurat O."/>
            <person name="Scarpelli C."/>
            <person name="Schiex T."/>
            <person name="Segurens B."/>
            <person name="Severin A.J."/>
            <person name="Sherrier D.J."/>
            <person name="Shi R."/>
            <person name="Sims S."/>
            <person name="Singer S.R."/>
            <person name="Sinharoy S."/>
            <person name="Sterck L."/>
            <person name="Viollet A."/>
            <person name="Wang B.B."/>
            <person name="Wang K."/>
            <person name="Wang M."/>
            <person name="Wang X."/>
            <person name="Warfsmann J."/>
            <person name="Weissenbach J."/>
            <person name="White D.D."/>
            <person name="White J.D."/>
            <person name="Wiley G.B."/>
            <person name="Wincker P."/>
            <person name="Xing Y."/>
            <person name="Yang L."/>
            <person name="Yao Z."/>
            <person name="Ying F."/>
            <person name="Zhai J."/>
            <person name="Zhou L."/>
            <person name="Zuber A."/>
            <person name="Denarie J."/>
            <person name="Dixon R.A."/>
            <person name="May G.D."/>
            <person name="Schwartz D.C."/>
            <person name="Rogers J."/>
            <person name="Quetier F."/>
            <person name="Town C.D."/>
            <person name="Roe B.A."/>
        </authorList>
    </citation>
    <scope>NUCLEOTIDE SEQUENCE [LARGE SCALE GENOMIC DNA]</scope>
    <source>
        <strain evidence="3">A17</strain>
        <strain evidence="5 6">cv. Jemalong A17</strain>
    </source>
</reference>
<proteinExistence type="predicted"/>
<keyword evidence="1" id="KW-0862">Zinc</keyword>
<dbReference type="Proteomes" id="UP000265566">
    <property type="component" value="Chromosome 1"/>
</dbReference>
<evidence type="ECO:0000313" key="7">
    <source>
        <dbReference type="Proteomes" id="UP000265566"/>
    </source>
</evidence>
<reference evidence="4" key="5">
    <citation type="journal article" date="2018" name="Nat. Plants">
        <title>Whole-genome landscape of Medicago truncatula symbiotic genes.</title>
        <authorList>
            <person name="Pecrix Y."/>
            <person name="Gamas P."/>
            <person name="Carrere S."/>
        </authorList>
    </citation>
    <scope>NUCLEOTIDE SEQUENCE</scope>
    <source>
        <tissue evidence="4">Leaves</tissue>
    </source>
</reference>